<keyword evidence="3" id="KW-1185">Reference proteome</keyword>
<dbReference type="EMBL" id="JBJVNI010000007">
    <property type="protein sequence ID" value="MFM9609859.1"/>
    <property type="molecule type" value="Genomic_DNA"/>
</dbReference>
<dbReference type="Gene3D" id="3.10.450.50">
    <property type="match status" value="1"/>
</dbReference>
<sequence length="116" mass="12681">MDHIPPYDVRDLPATFQRAFNAKDSAALKDLFTEDAVTVLPDRDTQGVPITDLPIALTLREAHTAGDTALLIIDYTHTGTTPDGRPLRFTGTAIDVAHRGADDRWRFRISNPAGLG</sequence>
<dbReference type="InterPro" id="IPR032710">
    <property type="entry name" value="NTF2-like_dom_sf"/>
</dbReference>
<dbReference type="Pfam" id="PF14534">
    <property type="entry name" value="DUF4440"/>
    <property type="match status" value="1"/>
</dbReference>
<name>A0ABW9HRJ1_9ACTN</name>
<proteinExistence type="predicted"/>
<evidence type="ECO:0000313" key="2">
    <source>
        <dbReference type="EMBL" id="MFM9609859.1"/>
    </source>
</evidence>
<accession>A0ABW9HRJ1</accession>
<organism evidence="2 3">
    <name type="scientific">Streptomyces niveiscabiei</name>
    <dbReference type="NCBI Taxonomy" id="164115"/>
    <lineage>
        <taxon>Bacteria</taxon>
        <taxon>Bacillati</taxon>
        <taxon>Actinomycetota</taxon>
        <taxon>Actinomycetes</taxon>
        <taxon>Kitasatosporales</taxon>
        <taxon>Streptomycetaceae</taxon>
        <taxon>Streptomyces</taxon>
    </lineage>
</organism>
<reference evidence="2 3" key="1">
    <citation type="submission" date="2024-12" db="EMBL/GenBank/DDBJ databases">
        <title>Forecasting of Potato common scab and diversities of Pathogenic streptomyces spp. in china.</title>
        <authorList>
            <person name="Handique U."/>
            <person name="Wu J."/>
        </authorList>
    </citation>
    <scope>NUCLEOTIDE SEQUENCE [LARGE SCALE GENOMIC DNA]</scope>
    <source>
        <strain evidence="2 3">ZRIMU1530</strain>
    </source>
</reference>
<dbReference type="InterPro" id="IPR027843">
    <property type="entry name" value="DUF4440"/>
</dbReference>
<dbReference type="Proteomes" id="UP001631957">
    <property type="component" value="Unassembled WGS sequence"/>
</dbReference>
<evidence type="ECO:0000313" key="3">
    <source>
        <dbReference type="Proteomes" id="UP001631957"/>
    </source>
</evidence>
<dbReference type="RefSeq" id="WP_409121427.1">
    <property type="nucleotide sequence ID" value="NZ_JBJVNI010000007.1"/>
</dbReference>
<protein>
    <submittedName>
        <fullName evidence="2">YybH family protein</fullName>
    </submittedName>
</protein>
<feature type="domain" description="DUF4440" evidence="1">
    <location>
        <begin position="10"/>
        <end position="106"/>
    </location>
</feature>
<dbReference type="SUPFAM" id="SSF54427">
    <property type="entry name" value="NTF2-like"/>
    <property type="match status" value="1"/>
</dbReference>
<gene>
    <name evidence="2" type="ORF">ACKI18_14240</name>
</gene>
<comment type="caution">
    <text evidence="2">The sequence shown here is derived from an EMBL/GenBank/DDBJ whole genome shotgun (WGS) entry which is preliminary data.</text>
</comment>
<evidence type="ECO:0000259" key="1">
    <source>
        <dbReference type="Pfam" id="PF14534"/>
    </source>
</evidence>